<dbReference type="AlphaFoldDB" id="A0A370PVB6"/>
<reference evidence="1 2" key="1">
    <citation type="submission" date="2018-07" db="EMBL/GenBank/DDBJ databases">
        <title>Section-level genome sequencing of Aspergillus section Nigri to investigate inter- and intra-species variation.</title>
        <authorList>
            <consortium name="DOE Joint Genome Institute"/>
            <person name="Vesth T.C."/>
            <person name="Nybo J.L."/>
            <person name="Theobald S."/>
            <person name="Frisvad J.C."/>
            <person name="Larsen T.O."/>
            <person name="Nielsen K.F."/>
            <person name="Hoof J.B."/>
            <person name="Brandl J."/>
            <person name="Salamov A."/>
            <person name="Riley R."/>
            <person name="Gladden J.M."/>
            <person name="Phatale P."/>
            <person name="Nielsen M.T."/>
            <person name="Lyhne E.K."/>
            <person name="Kogle M.E."/>
            <person name="Strasser K."/>
            <person name="McDonnell E."/>
            <person name="Barry K."/>
            <person name="Clum A."/>
            <person name="Chen C."/>
            <person name="Nolan M."/>
            <person name="Sandor L."/>
            <person name="Kuo A."/>
            <person name="Lipzen A."/>
            <person name="Hainaut M."/>
            <person name="Drula E."/>
            <person name="Tsang A."/>
            <person name="Magnuson J.K."/>
            <person name="Henrissat B."/>
            <person name="Wiebenga A."/>
            <person name="Simmons B.A."/>
            <person name="Makela M.R."/>
            <person name="De vries R.P."/>
            <person name="Grigoriev I.V."/>
            <person name="Mortensen U.H."/>
            <person name="Baker S.E."/>
            <person name="Andersen M.R."/>
        </authorList>
    </citation>
    <scope>NUCLEOTIDE SEQUENCE [LARGE SCALE GENOMIC DNA]</scope>
    <source>
        <strain evidence="1 2">ATCC 13157</strain>
    </source>
</reference>
<evidence type="ECO:0000313" key="2">
    <source>
        <dbReference type="Proteomes" id="UP000254937"/>
    </source>
</evidence>
<accession>A0A370PVB6</accession>
<sequence length="152" mass="17300">MFYKLSYRPTLLMDITLHPKKTRTRFGPTSGPALPHPQPRFFHSCQPPKYIPTILASYLISSMRRTYYYQPRRGYPYAGSRSVACQAPFGFLSPHCQAQHHAASLFATSLFLSCHGNFMSVHEAGTIRPVGICQRQRLHPLRVTFSKPSCQV</sequence>
<gene>
    <name evidence="1" type="ORF">M752DRAFT_97706</name>
</gene>
<dbReference type="EMBL" id="KZ851846">
    <property type="protein sequence ID" value="RDK46138.1"/>
    <property type="molecule type" value="Genomic_DNA"/>
</dbReference>
<keyword evidence="2" id="KW-1185">Reference proteome</keyword>
<proteinExistence type="predicted"/>
<protein>
    <submittedName>
        <fullName evidence="1">Uncharacterized protein</fullName>
    </submittedName>
</protein>
<dbReference type="Proteomes" id="UP000254937">
    <property type="component" value="Unassembled WGS sequence"/>
</dbReference>
<evidence type="ECO:0000313" key="1">
    <source>
        <dbReference type="EMBL" id="RDK46138.1"/>
    </source>
</evidence>
<name>A0A370PVB6_ASPPH</name>
<organism evidence="1 2">
    <name type="scientific">Aspergillus phoenicis ATCC 13157</name>
    <dbReference type="NCBI Taxonomy" id="1353007"/>
    <lineage>
        <taxon>Eukaryota</taxon>
        <taxon>Fungi</taxon>
        <taxon>Dikarya</taxon>
        <taxon>Ascomycota</taxon>
        <taxon>Pezizomycotina</taxon>
        <taxon>Eurotiomycetes</taxon>
        <taxon>Eurotiomycetidae</taxon>
        <taxon>Eurotiales</taxon>
        <taxon>Aspergillaceae</taxon>
        <taxon>Aspergillus</taxon>
    </lineage>
</organism>